<name>A0ABQ8EUU9_9FUNG</name>
<accession>A0ABQ8EUU9</accession>
<organism evidence="1 2">
    <name type="scientific">Batrachochytrium salamandrivorans</name>
    <dbReference type="NCBI Taxonomy" id="1357716"/>
    <lineage>
        <taxon>Eukaryota</taxon>
        <taxon>Fungi</taxon>
        <taxon>Fungi incertae sedis</taxon>
        <taxon>Chytridiomycota</taxon>
        <taxon>Chytridiomycota incertae sedis</taxon>
        <taxon>Chytridiomycetes</taxon>
        <taxon>Rhizophydiales</taxon>
        <taxon>Rhizophydiales incertae sedis</taxon>
        <taxon>Batrachochytrium</taxon>
    </lineage>
</organism>
<dbReference type="EMBL" id="JAFCIX010000580">
    <property type="protein sequence ID" value="KAH6585570.1"/>
    <property type="molecule type" value="Genomic_DNA"/>
</dbReference>
<keyword evidence="2" id="KW-1185">Reference proteome</keyword>
<reference evidence="1 2" key="1">
    <citation type="submission" date="2021-02" db="EMBL/GenBank/DDBJ databases">
        <title>Variation within the Batrachochytrium salamandrivorans European outbreak.</title>
        <authorList>
            <person name="Kelly M."/>
            <person name="Pasmans F."/>
            <person name="Shea T.P."/>
            <person name="Munoz J.F."/>
            <person name="Carranza S."/>
            <person name="Cuomo C.A."/>
            <person name="Martel A."/>
        </authorList>
    </citation>
    <scope>NUCLEOTIDE SEQUENCE [LARGE SCALE GENOMIC DNA]</scope>
    <source>
        <strain evidence="1 2">AMFP18/2</strain>
    </source>
</reference>
<comment type="caution">
    <text evidence="1">The sequence shown here is derived from an EMBL/GenBank/DDBJ whole genome shotgun (WGS) entry which is preliminary data.</text>
</comment>
<proteinExistence type="predicted"/>
<gene>
    <name evidence="1" type="ORF">BASA50_001179</name>
</gene>
<evidence type="ECO:0000313" key="1">
    <source>
        <dbReference type="EMBL" id="KAH6585570.1"/>
    </source>
</evidence>
<evidence type="ECO:0000313" key="2">
    <source>
        <dbReference type="Proteomes" id="UP001648503"/>
    </source>
</evidence>
<sequence length="148" mass="15391">MAYEADCYTVYLGSDEGGHPTYPSPFSIDPDNTGIGWRIPALATEVSASQNDQSSIQPPTDRSQIPSRYLWQQSNWDAISARTSATAPTTPMATVASTLTSASVLKVAAAAVTTAVAAAASSHSSVRRRSKATGISGTQHAVSIAVGY</sequence>
<dbReference type="Proteomes" id="UP001648503">
    <property type="component" value="Unassembled WGS sequence"/>
</dbReference>
<protein>
    <submittedName>
        <fullName evidence="1">Uncharacterized protein</fullName>
    </submittedName>
</protein>